<proteinExistence type="predicted"/>
<organism evidence="3 4">
    <name type="scientific">Nocardioides luti</name>
    <dbReference type="NCBI Taxonomy" id="2761101"/>
    <lineage>
        <taxon>Bacteria</taxon>
        <taxon>Bacillati</taxon>
        <taxon>Actinomycetota</taxon>
        <taxon>Actinomycetes</taxon>
        <taxon>Propionibacteriales</taxon>
        <taxon>Nocardioidaceae</taxon>
        <taxon>Nocardioides</taxon>
    </lineage>
</organism>
<feature type="region of interest" description="Disordered" evidence="1">
    <location>
        <begin position="34"/>
        <end position="62"/>
    </location>
</feature>
<dbReference type="EMBL" id="JACKXE010000001">
    <property type="protein sequence ID" value="MBB6627305.1"/>
    <property type="molecule type" value="Genomic_DNA"/>
</dbReference>
<gene>
    <name evidence="3" type="ORF">H5V45_08220</name>
</gene>
<dbReference type="PROSITE" id="PS51257">
    <property type="entry name" value="PROKAR_LIPOPROTEIN"/>
    <property type="match status" value="1"/>
</dbReference>
<feature type="compositionally biased region" description="Low complexity" evidence="1">
    <location>
        <begin position="47"/>
        <end position="57"/>
    </location>
</feature>
<dbReference type="RefSeq" id="WP_185252482.1">
    <property type="nucleotide sequence ID" value="NZ_JACKXE010000001.1"/>
</dbReference>
<name>A0A7X0RH92_9ACTN</name>
<sequence length="350" mass="36091">MTPGGRGPARRRSAVVAALGSLLALLGSGLAGCTSEAGSPPEERPAARPAGTAAPTACGPVTADRVRGRVPSYVVGGPSRFANDRAACGAVWLAAVEDGFVAQGLAVSGRTAWVSGFPGDAPVGRKLCRVQRVDLRTGRVLADLDPLVGAVGSRPEVACRHGGGLARDAHGLWVAELARLWLLDPDDLTVRRVWDVVPPLRGSFTLVDDRGRLGLGRFRAHAATRLDWLDPAALLRSSDVTVDGADVVGSVRAPAGAQGAVWASLGGMPAGVWFATSTTRCGVLVGPGGRRRGLVPGAEGLALAGPDRLWVVSESGTAHYQAAGSRPVVPTLTLLATDDVRRWDRPACSL</sequence>
<dbReference type="AlphaFoldDB" id="A0A7X0RH92"/>
<accession>A0A7X0RH92</accession>
<dbReference type="Proteomes" id="UP000523955">
    <property type="component" value="Unassembled WGS sequence"/>
</dbReference>
<comment type="caution">
    <text evidence="3">The sequence shown here is derived from an EMBL/GenBank/DDBJ whole genome shotgun (WGS) entry which is preliminary data.</text>
</comment>
<protein>
    <recommendedName>
        <fullName evidence="5">SMP-30/Gluconolactonase/LRE-like region domain-containing protein</fullName>
    </recommendedName>
</protein>
<evidence type="ECO:0000256" key="1">
    <source>
        <dbReference type="SAM" id="MobiDB-lite"/>
    </source>
</evidence>
<feature type="chain" id="PRO_5039194847" description="SMP-30/Gluconolactonase/LRE-like region domain-containing protein" evidence="2">
    <location>
        <begin position="32"/>
        <end position="350"/>
    </location>
</feature>
<reference evidence="3 4" key="1">
    <citation type="submission" date="2020-08" db="EMBL/GenBank/DDBJ databases">
        <authorList>
            <person name="Seo M.-J."/>
        </authorList>
    </citation>
    <scope>NUCLEOTIDE SEQUENCE [LARGE SCALE GENOMIC DNA]</scope>
    <source>
        <strain evidence="3 4">KIGAM211</strain>
    </source>
</reference>
<keyword evidence="2" id="KW-0732">Signal</keyword>
<evidence type="ECO:0000256" key="2">
    <source>
        <dbReference type="SAM" id="SignalP"/>
    </source>
</evidence>
<keyword evidence="4" id="KW-1185">Reference proteome</keyword>
<evidence type="ECO:0000313" key="4">
    <source>
        <dbReference type="Proteomes" id="UP000523955"/>
    </source>
</evidence>
<evidence type="ECO:0000313" key="3">
    <source>
        <dbReference type="EMBL" id="MBB6627305.1"/>
    </source>
</evidence>
<feature type="signal peptide" evidence="2">
    <location>
        <begin position="1"/>
        <end position="31"/>
    </location>
</feature>
<evidence type="ECO:0008006" key="5">
    <source>
        <dbReference type="Google" id="ProtNLM"/>
    </source>
</evidence>